<dbReference type="RefSeq" id="XP_035499869.1">
    <property type="nucleotide sequence ID" value="XM_035643976.2"/>
</dbReference>
<dbReference type="SMART" id="SM00915">
    <property type="entry name" value="Jacalin"/>
    <property type="match status" value="1"/>
</dbReference>
<reference evidence="8" key="3">
    <citation type="submission" date="2023-05" db="EMBL/GenBank/DDBJ databases">
        <title>High-quality long-read genome of Scophthalmus maximus.</title>
        <authorList>
            <person name="Lien S."/>
            <person name="Martinez P."/>
        </authorList>
    </citation>
    <scope>NUCLEOTIDE SEQUENCE [LARGE SCALE GENOMIC DNA]</scope>
</reference>
<evidence type="ECO:0000256" key="2">
    <source>
        <dbReference type="ARBA" id="ARBA00022734"/>
    </source>
</evidence>
<evidence type="ECO:0000313" key="9">
    <source>
        <dbReference type="Proteomes" id="UP000246464"/>
    </source>
</evidence>
<dbReference type="PANTHER" id="PTHR33589">
    <property type="entry name" value="OS11G0524900 PROTEIN"/>
    <property type="match status" value="1"/>
</dbReference>
<dbReference type="GO" id="GO:0030246">
    <property type="term" value="F:carbohydrate binding"/>
    <property type="evidence" value="ECO:0007669"/>
    <property type="project" value="UniProtKB-KW"/>
</dbReference>
<dbReference type="InterPro" id="IPR052321">
    <property type="entry name" value="PolyBind_ProtTraffic"/>
</dbReference>
<evidence type="ECO:0000256" key="3">
    <source>
        <dbReference type="SAM" id="SignalP"/>
    </source>
</evidence>
<dbReference type="Gene3D" id="2.100.10.30">
    <property type="entry name" value="Jacalin-like lectin domain"/>
    <property type="match status" value="1"/>
</dbReference>
<dbReference type="GeneID" id="118316298"/>
<dbReference type="Proteomes" id="UP000246464">
    <property type="component" value="Chromosome 1"/>
</dbReference>
<evidence type="ECO:0000313" key="5">
    <source>
        <dbReference type="EMBL" id="AWO96957.1"/>
    </source>
</evidence>
<dbReference type="InterPro" id="IPR001229">
    <property type="entry name" value="Jacalin-like_lectin_dom"/>
</dbReference>
<evidence type="ECO:0000313" key="8">
    <source>
        <dbReference type="Ensembl" id="ENSSMAP00000052977.1"/>
    </source>
</evidence>
<reference evidence="8" key="2">
    <citation type="submission" date="2020-05" db="EMBL/GenBank/DDBJ databases">
        <authorList>
            <person name="Moser M."/>
        </authorList>
    </citation>
    <scope>NUCLEOTIDE SEQUENCE [LARGE SCALE GENOMIC DNA]</scope>
</reference>
<feature type="domain" description="Jacalin-type lectin" evidence="4">
    <location>
        <begin position="23"/>
        <end position="157"/>
    </location>
</feature>
<dbReference type="OrthoDB" id="2415936at2759"/>
<dbReference type="Ensembl" id="ENSSMAT00000082818.1">
    <property type="protein sequence ID" value="ENSSMAP00000052977.1"/>
    <property type="gene ID" value="ENSSMAG00000027979.1"/>
</dbReference>
<dbReference type="PROSITE" id="PS51752">
    <property type="entry name" value="JACALIN_LECTIN"/>
    <property type="match status" value="1"/>
</dbReference>
<evidence type="ECO:0000259" key="4">
    <source>
        <dbReference type="PROSITE" id="PS51752"/>
    </source>
</evidence>
<dbReference type="AlphaFoldDB" id="A0A2U9AZC9"/>
<organism evidence="5 9">
    <name type="scientific">Scophthalmus maximus</name>
    <name type="common">Turbot</name>
    <name type="synonym">Psetta maxima</name>
    <dbReference type="NCBI Taxonomy" id="52904"/>
    <lineage>
        <taxon>Eukaryota</taxon>
        <taxon>Metazoa</taxon>
        <taxon>Chordata</taxon>
        <taxon>Craniata</taxon>
        <taxon>Vertebrata</taxon>
        <taxon>Euteleostomi</taxon>
        <taxon>Actinopterygii</taxon>
        <taxon>Neopterygii</taxon>
        <taxon>Teleostei</taxon>
        <taxon>Neoteleostei</taxon>
        <taxon>Acanthomorphata</taxon>
        <taxon>Carangaria</taxon>
        <taxon>Pleuronectiformes</taxon>
        <taxon>Pleuronectoidei</taxon>
        <taxon>Scophthalmidae</taxon>
        <taxon>Scophthalmus</taxon>
    </lineage>
</organism>
<evidence type="ECO:0000313" key="7">
    <source>
        <dbReference type="EMBL" id="AWO96959.1"/>
    </source>
</evidence>
<keyword evidence="9" id="KW-1185">Reference proteome</keyword>
<dbReference type="EMBL" id="CP026243">
    <property type="protein sequence ID" value="AWO96958.1"/>
    <property type="molecule type" value="Genomic_DNA"/>
</dbReference>
<dbReference type="EMBL" id="CP026243">
    <property type="protein sequence ID" value="AWO96957.1"/>
    <property type="molecule type" value="Genomic_DNA"/>
</dbReference>
<dbReference type="OMA" id="YPSDCGS"/>
<dbReference type="Proteomes" id="UP000694558">
    <property type="component" value="Chromosome 1"/>
</dbReference>
<evidence type="ECO:0000313" key="6">
    <source>
        <dbReference type="EMBL" id="AWO96958.1"/>
    </source>
</evidence>
<dbReference type="SUPFAM" id="SSF51101">
    <property type="entry name" value="Mannose-binding lectins"/>
    <property type="match status" value="1"/>
</dbReference>
<protein>
    <submittedName>
        <fullName evidence="5 6">Putative zymogen granule membrane protein 16-like</fullName>
    </submittedName>
    <submittedName>
        <fullName evidence="7">Putative zymogen granule membrane protein 16-like isoform 3</fullName>
    </submittedName>
</protein>
<reference evidence="5 9" key="1">
    <citation type="submission" date="2017-12" db="EMBL/GenBank/DDBJ databases">
        <title>Integrating genomic resources of turbot (Scophthalmus maximus) in depth evaluation of genetic and physical mapping variation across individuals.</title>
        <authorList>
            <person name="Martinez P."/>
        </authorList>
    </citation>
    <scope>NUCLEOTIDE SEQUENCE [LARGE SCALE GENOMIC DNA]</scope>
</reference>
<sequence>MLSLLFCAVLCASCMATPALEYYSYSRAVGTGSGTSFSTVGVGSITAIRVWEVQNNYIAGIHLRYDYIWSKMIGRTYGTVNELRLFDGERIVQVSGKYYSYIQQLIFVTSRGRTLTVGQPSQFSFNFYPTHPDAELKLLSGRVNTAGITSLGAHWAVMRNGTSI</sequence>
<dbReference type="KEGG" id="smau:118316298"/>
<accession>A0A2U9AZC9</accession>
<dbReference type="EMBL" id="CP026243">
    <property type="protein sequence ID" value="AWO96959.1"/>
    <property type="molecule type" value="Genomic_DNA"/>
</dbReference>
<reference evidence="8" key="4">
    <citation type="submission" date="2025-05" db="UniProtKB">
        <authorList>
            <consortium name="Ensembl"/>
        </authorList>
    </citation>
    <scope>IDENTIFICATION</scope>
</reference>
<dbReference type="PANTHER" id="PTHR33589:SF3">
    <property type="entry name" value="ZYMOGEN GRANULE MEMBRANE PROTEIN 16-LIKE"/>
    <property type="match status" value="1"/>
</dbReference>
<proteinExistence type="predicted"/>
<gene>
    <name evidence="8" type="primary">LOC118316298</name>
    <name evidence="5" type="ORF">SMAX5B_012175</name>
</gene>
<keyword evidence="2" id="KW-0430">Lectin</keyword>
<feature type="signal peptide" evidence="3">
    <location>
        <begin position="1"/>
        <end position="16"/>
    </location>
</feature>
<keyword evidence="1 3" id="KW-0732">Signal</keyword>
<dbReference type="InterPro" id="IPR036404">
    <property type="entry name" value="Jacalin-like_lectin_dom_sf"/>
</dbReference>
<evidence type="ECO:0000256" key="1">
    <source>
        <dbReference type="ARBA" id="ARBA00022729"/>
    </source>
</evidence>
<dbReference type="Pfam" id="PF01419">
    <property type="entry name" value="Jacalin"/>
    <property type="match status" value="1"/>
</dbReference>
<dbReference type="GeneTree" id="ENSGT00940000164478"/>
<name>A0A2U9AZC9_SCOMX</name>
<feature type="chain" id="PRO_5044581817" evidence="3">
    <location>
        <begin position="17"/>
        <end position="164"/>
    </location>
</feature>